<keyword evidence="1" id="KW-0472">Membrane</keyword>
<sequence length="433" mass="47804">MCSQFCGRSVHFHFRGRRREYVDSTLFVSNSCSVLNVIVDVYVRLPVTLPLSFFFFFILLILSRIPHRKKMFCRSPFLGISSWSLASAALCPSSCSFSAGRDLRCDAAVPEVKWTAFVRTLVARPLSADDVRDFVSTFAHCRLALSWPVGAELRFATSDMLGITQAELAKLSRGYGCCPGMDLTVIGVTIFAEVSALVLVGECGEIYAFNGVFDDALYRLAEDAFGLWKHGLRRFEPVYGSKCLMETGASFFGGMSGVDDALAFAVSFDKALVPLPWPRGAFFEFAVPRRAEKRWRLIPGGGVAVVIGRFFGRGVTLPLLRRQRVLMDQVGRVYAASLDGGAVVRLSDSFRAFLAMGVRKLFKNHRFPPGHLWTMQLPVTCVHAPVINLPAVYQLSPHMVEREMSAVSCGASTVVRRDCEDTLRDGDAGVDTS</sequence>
<keyword evidence="1" id="KW-1133">Transmembrane helix</keyword>
<evidence type="ECO:0000256" key="1">
    <source>
        <dbReference type="SAM" id="Phobius"/>
    </source>
</evidence>
<gene>
    <name evidence="2" type="primary">U2</name>
</gene>
<accession>Q9WT62</accession>
<reference evidence="2 3" key="1">
    <citation type="journal article" date="1999" name="J. Virol.">
        <title>Comparison of the complete DNA sequences of human herpesvirus 6 variants A and B.</title>
        <authorList>
            <person name="Isegawa Y."/>
            <person name="Mukai T."/>
            <person name="Nakano K."/>
            <person name="Kagawa M."/>
            <person name="Chen J."/>
            <person name="Mori Y."/>
            <person name="Sunagawa T."/>
            <person name="Kawanishi K."/>
            <person name="Sashihara J."/>
            <person name="Hata A."/>
            <person name="Zou P."/>
            <person name="Kosuge H."/>
            <person name="Yamanishi K."/>
        </authorList>
    </citation>
    <scope>NUCLEOTIDE SEQUENCE [LARGE SCALE GENOMIC DNA]</scope>
    <source>
        <strain evidence="2">HST</strain>
    </source>
</reference>
<dbReference type="EMBL" id="AB021506">
    <property type="protein sequence ID" value="BAA78222.1"/>
    <property type="molecule type" value="Genomic_DNA"/>
</dbReference>
<evidence type="ECO:0000313" key="2">
    <source>
        <dbReference type="EMBL" id="BAA78222.1"/>
    </source>
</evidence>
<protein>
    <submittedName>
        <fullName evidence="2">U2 protein</fullName>
    </submittedName>
</protein>
<proteinExistence type="predicted"/>
<dbReference type="InterPro" id="IPR003360">
    <property type="entry name" value="US22-like"/>
</dbReference>
<organismHost>
    <name type="scientific">Homo sapiens</name>
    <name type="common">Human</name>
    <dbReference type="NCBI Taxonomy" id="9606"/>
</organismHost>
<keyword evidence="1" id="KW-0812">Transmembrane</keyword>
<dbReference type="Pfam" id="PF02393">
    <property type="entry name" value="US22"/>
    <property type="match status" value="1"/>
</dbReference>
<feature type="transmembrane region" description="Helical" evidence="1">
    <location>
        <begin position="45"/>
        <end position="62"/>
    </location>
</feature>
<name>Q9WT62_HHV6H</name>
<organism evidence="2 3">
    <name type="scientific">Human herpesvirus 6B</name>
    <name type="common">HHV-6 variant B</name>
    <name type="synonym">Human B lymphotropic virus</name>
    <dbReference type="NCBI Taxonomy" id="32604"/>
    <lineage>
        <taxon>Viruses</taxon>
        <taxon>Duplodnaviria</taxon>
        <taxon>Heunggongvirae</taxon>
        <taxon>Peploviricota</taxon>
        <taxon>Herviviricetes</taxon>
        <taxon>Herpesvirales</taxon>
        <taxon>Orthoherpesviridae</taxon>
        <taxon>Betaherpesvirinae</taxon>
        <taxon>Roseolovirus</taxon>
        <taxon>Roseolovirus humanbeta6b</taxon>
    </lineage>
</organism>
<dbReference type="Proteomes" id="UP000142685">
    <property type="component" value="Segment"/>
</dbReference>
<evidence type="ECO:0000313" key="3">
    <source>
        <dbReference type="Proteomes" id="UP000142685"/>
    </source>
</evidence>
<dbReference type="PIR" id="T43961">
    <property type="entry name" value="T43961"/>
</dbReference>